<sequence>MLSGVSHTLRGLLDDLQAAANLRPGQMVVVGASSSEVQGQRIGTATSLAVGEAIVDTVLAWATELGLTVAFQCCEHLNRALVVSRSTAVARNLEEVSAVPVPGAGGAVAATAYFRLEDACLVRAVQADAGIDIGDTFIGMHLKPVVVPVRGRTRELGAAHVTMARTRPPLIGGARAVYDVETARQRLQGV</sequence>
<gene>
    <name evidence="2" type="ORF">K1I37_02835</name>
</gene>
<dbReference type="InterPro" id="IPR028345">
    <property type="entry name" value="Antibiotic_NAT-like"/>
</dbReference>
<dbReference type="PIRSF" id="PIRSF007510">
    <property type="entry name" value="UCP007510"/>
    <property type="match status" value="1"/>
</dbReference>
<proteinExistence type="inferred from homology"/>
<name>A0A9E6ZJV3_ALIAG</name>
<dbReference type="Pfam" id="PF04260">
    <property type="entry name" value="DUF436"/>
    <property type="match status" value="1"/>
</dbReference>
<evidence type="ECO:0000313" key="2">
    <source>
        <dbReference type="EMBL" id="UNO50733.1"/>
    </source>
</evidence>
<accession>A0A9E6ZJV3</accession>
<dbReference type="NCBIfam" id="TIGR01440">
    <property type="entry name" value="TIGR01440 family protein"/>
    <property type="match status" value="1"/>
</dbReference>
<evidence type="ECO:0000256" key="1">
    <source>
        <dbReference type="HAMAP-Rule" id="MF_00800"/>
    </source>
</evidence>
<dbReference type="EMBL" id="CP080467">
    <property type="protein sequence ID" value="UNO50733.1"/>
    <property type="molecule type" value="Genomic_DNA"/>
</dbReference>
<dbReference type="Proteomes" id="UP000829401">
    <property type="component" value="Chromosome"/>
</dbReference>
<keyword evidence="3" id="KW-1185">Reference proteome</keyword>
<protein>
    <recommendedName>
        <fullName evidence="1">UPF0340 protein K1I37_02835</fullName>
    </recommendedName>
</protein>
<reference evidence="3" key="1">
    <citation type="journal article" date="2022" name="G3 (Bethesda)">
        <title>Unveiling the complete genome sequence of Alicyclobacillus acidoterrestris DSM 3922T, a taint-producing strain.</title>
        <authorList>
            <person name="Leonardo I.C."/>
            <person name="Barreto Crespo M.T."/>
            <person name="Gaspar F.B."/>
        </authorList>
    </citation>
    <scope>NUCLEOTIDE SEQUENCE [LARGE SCALE GENOMIC DNA]</scope>
    <source>
        <strain evidence="3">DSM 3922</strain>
    </source>
</reference>
<dbReference type="InterPro" id="IPR006340">
    <property type="entry name" value="DUF436"/>
</dbReference>
<organism evidence="2 3">
    <name type="scientific">Alicyclobacillus acidoterrestris (strain ATCC 49025 / DSM 3922 / CIP 106132 / NCIMB 13137 / GD3B)</name>
    <dbReference type="NCBI Taxonomy" id="1356854"/>
    <lineage>
        <taxon>Bacteria</taxon>
        <taxon>Bacillati</taxon>
        <taxon>Bacillota</taxon>
        <taxon>Bacilli</taxon>
        <taxon>Bacillales</taxon>
        <taxon>Alicyclobacillaceae</taxon>
        <taxon>Alicyclobacillus</taxon>
    </lineage>
</organism>
<dbReference type="AlphaFoldDB" id="A0A9E6ZJV3"/>
<dbReference type="SUPFAM" id="SSF110710">
    <property type="entry name" value="TTHA0583/YokD-like"/>
    <property type="match status" value="1"/>
</dbReference>
<dbReference type="HAMAP" id="MF_00800">
    <property type="entry name" value="UPF0340"/>
    <property type="match status" value="1"/>
</dbReference>
<comment type="similarity">
    <text evidence="1">Belongs to the UPF0340 family.</text>
</comment>
<dbReference type="KEGG" id="aaco:K1I37_02835"/>
<evidence type="ECO:0000313" key="3">
    <source>
        <dbReference type="Proteomes" id="UP000829401"/>
    </source>
</evidence>
<dbReference type="Gene3D" id="3.40.50.10360">
    <property type="entry name" value="Hypothetical protein TT1679"/>
    <property type="match status" value="1"/>
</dbReference>